<evidence type="ECO:0000259" key="2">
    <source>
        <dbReference type="Pfam" id="PF07331"/>
    </source>
</evidence>
<dbReference type="Pfam" id="PF07331">
    <property type="entry name" value="TctB"/>
    <property type="match status" value="1"/>
</dbReference>
<reference evidence="3 4" key="1">
    <citation type="submission" date="2024-06" db="EMBL/GenBank/DDBJ databases">
        <title>Genomic Encyclopedia of Type Strains, Phase IV (KMG-IV): sequencing the most valuable type-strain genomes for metagenomic binning, comparative biology and taxonomic classification.</title>
        <authorList>
            <person name="Goeker M."/>
        </authorList>
    </citation>
    <scope>NUCLEOTIDE SEQUENCE [LARGE SCALE GENOMIC DNA]</scope>
    <source>
        <strain evidence="3 4">DSM 27865</strain>
    </source>
</reference>
<dbReference type="RefSeq" id="WP_354197709.1">
    <property type="nucleotide sequence ID" value="NZ_JBEPML010000016.1"/>
</dbReference>
<dbReference type="InterPro" id="IPR009936">
    <property type="entry name" value="DUF1468"/>
</dbReference>
<keyword evidence="1" id="KW-0812">Transmembrane</keyword>
<feature type="transmembrane region" description="Helical" evidence="1">
    <location>
        <begin position="51"/>
        <end position="69"/>
    </location>
</feature>
<dbReference type="Proteomes" id="UP001549076">
    <property type="component" value="Unassembled WGS sequence"/>
</dbReference>
<dbReference type="EMBL" id="JBEPML010000016">
    <property type="protein sequence ID" value="MET3793648.1"/>
    <property type="molecule type" value="Genomic_DNA"/>
</dbReference>
<protein>
    <recommendedName>
        <fullName evidence="2">DUF1468 domain-containing protein</fullName>
    </recommendedName>
</protein>
<feature type="transmembrane region" description="Helical" evidence="1">
    <location>
        <begin position="129"/>
        <end position="150"/>
    </location>
</feature>
<keyword evidence="1" id="KW-1133">Transmembrane helix</keyword>
<keyword evidence="4" id="KW-1185">Reference proteome</keyword>
<feature type="transmembrane region" description="Helical" evidence="1">
    <location>
        <begin position="90"/>
        <end position="123"/>
    </location>
</feature>
<keyword evidence="1" id="KW-0472">Membrane</keyword>
<comment type="caution">
    <text evidence="3">The sequence shown here is derived from an EMBL/GenBank/DDBJ whole genome shotgun (WGS) entry which is preliminary data.</text>
</comment>
<evidence type="ECO:0000256" key="1">
    <source>
        <dbReference type="SAM" id="Phobius"/>
    </source>
</evidence>
<proteinExistence type="predicted"/>
<sequence length="155" mass="16855">MPEARTLFFSLEIGDIVIGLALTAMASWFFFQASVLPDFSGTAVGAADFPKGLAALLGLTSLIFAGAGVRRMISGRLEERITVRQPMRVLLGIALLIMFPLMMDTLGYYIAMAVFFSAFLYVANCRSPIAIVLYVGGFLLFTKLVFEMLLGTPLP</sequence>
<evidence type="ECO:0000313" key="4">
    <source>
        <dbReference type="Proteomes" id="UP001549076"/>
    </source>
</evidence>
<accession>A0ABV2N3K9</accession>
<gene>
    <name evidence="3" type="ORF">ABID37_003886</name>
</gene>
<organism evidence="3 4">
    <name type="scientific">Aquamicrobium terrae</name>
    <dbReference type="NCBI Taxonomy" id="1324945"/>
    <lineage>
        <taxon>Bacteria</taxon>
        <taxon>Pseudomonadati</taxon>
        <taxon>Pseudomonadota</taxon>
        <taxon>Alphaproteobacteria</taxon>
        <taxon>Hyphomicrobiales</taxon>
        <taxon>Phyllobacteriaceae</taxon>
        <taxon>Aquamicrobium</taxon>
    </lineage>
</organism>
<feature type="transmembrane region" description="Helical" evidence="1">
    <location>
        <begin position="7"/>
        <end position="31"/>
    </location>
</feature>
<name>A0ABV2N3K9_9HYPH</name>
<feature type="domain" description="DUF1468" evidence="2">
    <location>
        <begin position="17"/>
        <end position="155"/>
    </location>
</feature>
<evidence type="ECO:0000313" key="3">
    <source>
        <dbReference type="EMBL" id="MET3793648.1"/>
    </source>
</evidence>